<gene>
    <name evidence="6" type="ORF">BBP83_02580</name>
</gene>
<reference evidence="6 7" key="1">
    <citation type="submission" date="2016-07" db="EMBL/GenBank/DDBJ databases">
        <title>Acinetobacter sp. ANC 4603.</title>
        <authorList>
            <person name="Radolfova-Krizova L."/>
            <person name="Nemec A."/>
        </authorList>
    </citation>
    <scope>NUCLEOTIDE SEQUENCE [LARGE SCALE GENOMIC DNA]</scope>
    <source>
        <strain evidence="6 7">ANC 4603</strain>
    </source>
</reference>
<dbReference type="Pfam" id="PF02678">
    <property type="entry name" value="Pirin"/>
    <property type="match status" value="1"/>
</dbReference>
<evidence type="ECO:0000259" key="5">
    <source>
        <dbReference type="Pfam" id="PF05726"/>
    </source>
</evidence>
<dbReference type="AlphaFoldDB" id="A0A1C3D1J2"/>
<evidence type="ECO:0000256" key="1">
    <source>
        <dbReference type="ARBA" id="ARBA00008416"/>
    </source>
</evidence>
<keyword evidence="7" id="KW-1185">Reference proteome</keyword>
<dbReference type="PIRSF" id="PIRSF006232">
    <property type="entry name" value="Pirin"/>
    <property type="match status" value="1"/>
</dbReference>
<name>A0A1C3D1J2_9GAMM</name>
<dbReference type="InterPro" id="IPR003829">
    <property type="entry name" value="Pirin_N_dom"/>
</dbReference>
<dbReference type="Proteomes" id="UP000186553">
    <property type="component" value="Unassembled WGS sequence"/>
</dbReference>
<dbReference type="PANTHER" id="PTHR13903:SF8">
    <property type="entry name" value="PIRIN"/>
    <property type="match status" value="1"/>
</dbReference>
<dbReference type="SUPFAM" id="SSF51182">
    <property type="entry name" value="RmlC-like cupins"/>
    <property type="match status" value="1"/>
</dbReference>
<feature type="domain" description="Pirin N-terminal" evidence="4">
    <location>
        <begin position="40"/>
        <end position="138"/>
    </location>
</feature>
<dbReference type="InterPro" id="IPR012093">
    <property type="entry name" value="Pirin"/>
</dbReference>
<comment type="caution">
    <text evidence="6">The sequence shown here is derived from an EMBL/GenBank/DDBJ whole genome shotgun (WGS) entry which is preliminary data.</text>
</comment>
<dbReference type="PANTHER" id="PTHR13903">
    <property type="entry name" value="PIRIN-RELATED"/>
    <property type="match status" value="1"/>
</dbReference>
<keyword evidence="2" id="KW-0408">Iron</keyword>
<dbReference type="CDD" id="cd02909">
    <property type="entry name" value="cupin_pirin_N"/>
    <property type="match status" value="1"/>
</dbReference>
<dbReference type="RefSeq" id="WP_068885833.1">
    <property type="nucleotide sequence ID" value="NZ_CBCRUU010000005.1"/>
</dbReference>
<evidence type="ECO:0000259" key="4">
    <source>
        <dbReference type="Pfam" id="PF02678"/>
    </source>
</evidence>
<dbReference type="GO" id="GO:0046872">
    <property type="term" value="F:metal ion binding"/>
    <property type="evidence" value="ECO:0007669"/>
    <property type="project" value="UniProtKB-KW"/>
</dbReference>
<feature type="domain" description="Pirin C-terminal" evidence="5">
    <location>
        <begin position="190"/>
        <end position="287"/>
    </location>
</feature>
<dbReference type="EMBL" id="MBDL01000001">
    <property type="protein sequence ID" value="ODA14697.1"/>
    <property type="molecule type" value="Genomic_DNA"/>
</dbReference>
<dbReference type="InterPro" id="IPR011051">
    <property type="entry name" value="RmlC_Cupin_sf"/>
</dbReference>
<dbReference type="InterPro" id="IPR008778">
    <property type="entry name" value="Pirin_C_dom"/>
</dbReference>
<keyword evidence="2" id="KW-0479">Metal-binding</keyword>
<evidence type="ECO:0000313" key="6">
    <source>
        <dbReference type="EMBL" id="ODA14697.1"/>
    </source>
</evidence>
<comment type="similarity">
    <text evidence="1 3">Belongs to the pirin family.</text>
</comment>
<dbReference type="OrthoDB" id="9780903at2"/>
<evidence type="ECO:0000256" key="3">
    <source>
        <dbReference type="RuleBase" id="RU003457"/>
    </source>
</evidence>
<dbReference type="Gene3D" id="2.60.120.10">
    <property type="entry name" value="Jelly Rolls"/>
    <property type="match status" value="2"/>
</dbReference>
<feature type="binding site" evidence="2">
    <location>
        <position position="122"/>
    </location>
    <ligand>
        <name>Fe cation</name>
        <dbReference type="ChEBI" id="CHEBI:24875"/>
    </ligand>
</feature>
<dbReference type="InterPro" id="IPR014710">
    <property type="entry name" value="RmlC-like_jellyroll"/>
</dbReference>
<evidence type="ECO:0000313" key="7">
    <source>
        <dbReference type="Proteomes" id="UP000186553"/>
    </source>
</evidence>
<sequence>MTNTNYTELSYSDDCEKYINQFIQDFTLRTAEIGQGTVIKRALPSREKRMIGAWCFLDHAGPVTFPQGDGLDVGPHPHIGLQTFTWMIEGTMMHSDSLGTKQLIRPKQVNLMTAGYGISHTEVAPETETRMHAAQLWIALPDAKIKMAPRFDHYPELPVVQKDGIDFTVLVGEFLSVTSPVQVHSKLLGVDLATQESTRTLLHLNPKYEYGFMALEGTASINGHELTEDNMVVLEPGLEQVDIAIHANSRILLLGGEPFESPILLWWNFVGRTQEELNIAREQWMNSDERFGQIPDYDGPRLKAPIFPDKMRASK</sequence>
<feature type="binding site" evidence="2">
    <location>
        <position position="76"/>
    </location>
    <ligand>
        <name>Fe cation</name>
        <dbReference type="ChEBI" id="CHEBI:24875"/>
    </ligand>
</feature>
<protein>
    <submittedName>
        <fullName evidence="6">Quercetin 2,3-dioxygenase</fullName>
    </submittedName>
</protein>
<evidence type="ECO:0000256" key="2">
    <source>
        <dbReference type="PIRSR" id="PIRSR006232-1"/>
    </source>
</evidence>
<feature type="binding site" evidence="2">
    <location>
        <position position="120"/>
    </location>
    <ligand>
        <name>Fe cation</name>
        <dbReference type="ChEBI" id="CHEBI:24875"/>
    </ligand>
</feature>
<dbReference type="Pfam" id="PF05726">
    <property type="entry name" value="Pirin_C"/>
    <property type="match status" value="1"/>
</dbReference>
<comment type="cofactor">
    <cofactor evidence="2">
        <name>Fe cation</name>
        <dbReference type="ChEBI" id="CHEBI:24875"/>
    </cofactor>
    <text evidence="2">Binds 1 Fe cation per subunit.</text>
</comment>
<feature type="binding site" evidence="2">
    <location>
        <position position="78"/>
    </location>
    <ligand>
        <name>Fe cation</name>
        <dbReference type="ChEBI" id="CHEBI:24875"/>
    </ligand>
</feature>
<dbReference type="CDD" id="cd02247">
    <property type="entry name" value="cupin_pirin_C"/>
    <property type="match status" value="1"/>
</dbReference>
<dbReference type="STRING" id="1891224.BBP83_02580"/>
<organism evidence="6 7">
    <name type="scientific">Acinetobacter celticus</name>
    <dbReference type="NCBI Taxonomy" id="1891224"/>
    <lineage>
        <taxon>Bacteria</taxon>
        <taxon>Pseudomonadati</taxon>
        <taxon>Pseudomonadota</taxon>
        <taxon>Gammaproteobacteria</taxon>
        <taxon>Moraxellales</taxon>
        <taxon>Moraxellaceae</taxon>
        <taxon>Acinetobacter</taxon>
    </lineage>
</organism>
<proteinExistence type="inferred from homology"/>
<accession>A0A1C3D1J2</accession>